<organism evidence="2 3">
    <name type="scientific">Photorhabdus aegyptia</name>
    <dbReference type="NCBI Taxonomy" id="2805098"/>
    <lineage>
        <taxon>Bacteria</taxon>
        <taxon>Pseudomonadati</taxon>
        <taxon>Pseudomonadota</taxon>
        <taxon>Gammaproteobacteria</taxon>
        <taxon>Enterobacterales</taxon>
        <taxon>Morganellaceae</taxon>
        <taxon>Photorhabdus</taxon>
    </lineage>
</organism>
<dbReference type="InterPro" id="IPR006531">
    <property type="entry name" value="Gp5/Vgr_OB"/>
</dbReference>
<dbReference type="Pfam" id="PF04717">
    <property type="entry name" value="Phage_base_V"/>
    <property type="match status" value="1"/>
</dbReference>
<dbReference type="InterPro" id="IPR013046">
    <property type="entry name" value="GpV/Gp45"/>
</dbReference>
<evidence type="ECO:0000313" key="2">
    <source>
        <dbReference type="EMBL" id="EYU16148.1"/>
    </source>
</evidence>
<accession>A0A022PME7</accession>
<proteinExistence type="predicted"/>
<dbReference type="Proteomes" id="UP000023464">
    <property type="component" value="Unassembled WGS sequence"/>
</dbReference>
<dbReference type="PATRIC" id="fig|1393736.3.peg.1333"/>
<dbReference type="NCBIfam" id="TIGR01644">
    <property type="entry name" value="phage_P2_V"/>
    <property type="match status" value="1"/>
</dbReference>
<sequence length="201" mass="21561">MSSVTRQVGTISAVDPATVRARVRLPECDNMRTNWLNVLQRNTQNNKDYWLPDVGEQVEVLLDANGEDGVILGAVYSSVDQPSANNKDVRGMTYADDAAFYYDRTLHTLTINGGIQHIKIAVGANVVIYAQQATIDAPETIVTGNMLVKGQLTYQNGLSGSGGNSGAATIQGNVSVNGNIHATGSIMDEGGNSNHHFHEFL</sequence>
<dbReference type="InterPro" id="IPR037026">
    <property type="entry name" value="Vgr_OB-fold_dom_sf"/>
</dbReference>
<name>A0A022PME7_9GAMM</name>
<dbReference type="Gene3D" id="6.20.150.10">
    <property type="match status" value="1"/>
</dbReference>
<comment type="caution">
    <text evidence="2">The sequence shown here is derived from an EMBL/GenBank/DDBJ whole genome shotgun (WGS) entry which is preliminary data.</text>
</comment>
<evidence type="ECO:0000313" key="3">
    <source>
        <dbReference type="Proteomes" id="UP000023464"/>
    </source>
</evidence>
<dbReference type="EMBL" id="JFGV01000014">
    <property type="protein sequence ID" value="EYU16148.1"/>
    <property type="molecule type" value="Genomic_DNA"/>
</dbReference>
<evidence type="ECO:0000259" key="1">
    <source>
        <dbReference type="Pfam" id="PF04717"/>
    </source>
</evidence>
<dbReference type="RefSeq" id="WP_036777195.1">
    <property type="nucleotide sequence ID" value="NZ_CAWLTM010000101.1"/>
</dbReference>
<dbReference type="AlphaFoldDB" id="A0A022PME7"/>
<feature type="domain" description="Gp5/Type VI secretion system Vgr protein OB-fold" evidence="1">
    <location>
        <begin position="8"/>
        <end position="76"/>
    </location>
</feature>
<keyword evidence="3" id="KW-1185">Reference proteome</keyword>
<reference evidence="2 3" key="1">
    <citation type="submission" date="2014-03" db="EMBL/GenBank/DDBJ databases">
        <title>Draft Genome of Photorhabdus luminescens BA1, an Egyptian Isolate.</title>
        <authorList>
            <person name="Ghazal S."/>
            <person name="Hurst S.G.IV."/>
            <person name="Morris K."/>
            <person name="Thomas K."/>
            <person name="Tisa L.S."/>
        </authorList>
    </citation>
    <scope>NUCLEOTIDE SEQUENCE [LARGE SCALE GENOMIC DNA]</scope>
    <source>
        <strain evidence="2 3">BA1</strain>
    </source>
</reference>
<gene>
    <name evidence="2" type="ORF">BA1DRAFT_01314</name>
</gene>
<protein>
    <submittedName>
        <fullName evidence="2">Phage baseplate assembly protein V</fullName>
    </submittedName>
</protein>
<dbReference type="Gene3D" id="2.40.50.230">
    <property type="entry name" value="Gp5 N-terminal domain"/>
    <property type="match status" value="1"/>
</dbReference>